<dbReference type="RefSeq" id="WP_152580186.1">
    <property type="nucleotide sequence ID" value="NZ_QDAG01000002.1"/>
</dbReference>
<name>A0A5N6S1K9_9BIFI</name>
<accession>A0A5N6S1K9</accession>
<evidence type="ECO:0000313" key="1">
    <source>
        <dbReference type="EMBL" id="KAE8129704.1"/>
    </source>
</evidence>
<reference evidence="1 2" key="1">
    <citation type="submission" date="2018-04" db="EMBL/GenBank/DDBJ databases">
        <authorList>
            <person name="Eckel V.P."/>
            <person name="Vogel R.F."/>
        </authorList>
    </citation>
    <scope>NUCLEOTIDE SEQUENCE [LARGE SCALE GENOMIC DNA]</scope>
    <source>
        <strain evidence="2">TMW 2.1764</strain>
    </source>
</reference>
<protein>
    <submittedName>
        <fullName evidence="1">Uncharacterized protein</fullName>
    </submittedName>
</protein>
<sequence length="122" mass="13688">MSQPTRKTCDLVDARDECCCVRCGRSLYSVLTFSRHHRRMRSHPFSGLHLPGNVIDVCGSGSTGCHGYIHEHPAESYKMGWLVRGTSDVLPTEVPMLTALHGWVLIDDAGNWTPYEMGENRK</sequence>
<comment type="caution">
    <text evidence="1">The sequence shown here is derived from an EMBL/GenBank/DDBJ whole genome shotgun (WGS) entry which is preliminary data.</text>
</comment>
<evidence type="ECO:0000313" key="2">
    <source>
        <dbReference type="Proteomes" id="UP000325415"/>
    </source>
</evidence>
<dbReference type="Proteomes" id="UP000325415">
    <property type="component" value="Unassembled WGS sequence"/>
</dbReference>
<organism evidence="1 2">
    <name type="scientific">Bifidobacterium tibiigranuli</name>
    <dbReference type="NCBI Taxonomy" id="2172043"/>
    <lineage>
        <taxon>Bacteria</taxon>
        <taxon>Bacillati</taxon>
        <taxon>Actinomycetota</taxon>
        <taxon>Actinomycetes</taxon>
        <taxon>Bifidobacteriales</taxon>
        <taxon>Bifidobacteriaceae</taxon>
        <taxon>Bifidobacterium</taxon>
    </lineage>
</organism>
<dbReference type="EMBL" id="QDAG01000002">
    <property type="protein sequence ID" value="KAE8129704.1"/>
    <property type="molecule type" value="Genomic_DNA"/>
</dbReference>
<dbReference type="AlphaFoldDB" id="A0A5N6S1K9"/>
<gene>
    <name evidence="1" type="ORF">DDE84_02585</name>
</gene>
<keyword evidence="2" id="KW-1185">Reference proteome</keyword>
<dbReference type="OrthoDB" id="5124189at2"/>
<dbReference type="GeneID" id="78126579"/>
<proteinExistence type="predicted"/>